<evidence type="ECO:0000259" key="9">
    <source>
        <dbReference type="PROSITE" id="PS51918"/>
    </source>
</evidence>
<dbReference type="GO" id="GO:0000287">
    <property type="term" value="F:magnesium ion binding"/>
    <property type="evidence" value="ECO:0007669"/>
    <property type="project" value="UniProtKB-UniRule"/>
</dbReference>
<gene>
    <name evidence="8" type="primary">queE</name>
    <name evidence="10" type="ORF">Lyticum_00142</name>
</gene>
<dbReference type="PANTHER" id="PTHR42836">
    <property type="entry name" value="7-CARBOXY-7-DEAZAGUANINE SYNTHASE"/>
    <property type="match status" value="1"/>
</dbReference>
<dbReference type="GO" id="GO:0016840">
    <property type="term" value="F:carbon-nitrogen lyase activity"/>
    <property type="evidence" value="ECO:0007669"/>
    <property type="project" value="UniProtKB-UniRule"/>
</dbReference>
<feature type="binding site" evidence="8">
    <location>
        <position position="53"/>
    </location>
    <ligand>
        <name>[4Fe-4S] cluster</name>
        <dbReference type="ChEBI" id="CHEBI:49883"/>
        <note>4Fe-4S-S-AdoMet</note>
    </ligand>
</feature>
<dbReference type="AlphaFoldDB" id="A0AAE5AGN7"/>
<keyword evidence="5 8" id="KW-0408">Iron</keyword>
<dbReference type="RefSeq" id="WP_322498414.1">
    <property type="nucleotide sequence ID" value="NZ_JARGYU010000001.1"/>
</dbReference>
<comment type="caution">
    <text evidence="8">Lacks conserved residue(s) required for the propagation of feature annotation.</text>
</comment>
<feature type="binding site" evidence="8">
    <location>
        <position position="42"/>
    </location>
    <ligand>
        <name>substrate</name>
    </ligand>
</feature>
<keyword evidence="3 8" id="KW-0479">Metal-binding</keyword>
<protein>
    <recommendedName>
        <fullName evidence="8">7-carboxy-7-deazaguanine synthase</fullName>
        <shortName evidence="8">CDG synthase</shortName>
        <ecNumber evidence="8">4.3.99.3</ecNumber>
    </recommendedName>
    <alternativeName>
        <fullName evidence="8">Queuosine biosynthesis protein QueE</fullName>
    </alternativeName>
</protein>
<feature type="binding site" evidence="8">
    <location>
        <position position="55"/>
    </location>
    <ligand>
        <name>Mg(2+)</name>
        <dbReference type="ChEBI" id="CHEBI:18420"/>
    </ligand>
</feature>
<accession>A0AAE5AGN7</accession>
<organism evidence="10 11">
    <name type="scientific">Lyticum sinuosum</name>
    <dbReference type="NCBI Taxonomy" id="1332059"/>
    <lineage>
        <taxon>Bacteria</taxon>
        <taxon>Pseudomonadati</taxon>
        <taxon>Pseudomonadota</taxon>
        <taxon>Alphaproteobacteria</taxon>
        <taxon>Rickettsiales</taxon>
        <taxon>Lyticum</taxon>
    </lineage>
</organism>
<keyword evidence="11" id="KW-1185">Reference proteome</keyword>
<dbReference type="InterPro" id="IPR058240">
    <property type="entry name" value="rSAM_sf"/>
</dbReference>
<feature type="domain" description="Radical SAM core" evidence="9">
    <location>
        <begin position="33"/>
        <end position="261"/>
    </location>
</feature>
<reference evidence="10" key="1">
    <citation type="submission" date="2023-02" db="EMBL/GenBank/DDBJ databases">
        <title>Host association and intracellularity evolved multiple times independently in the Rickettsiales.</title>
        <authorList>
            <person name="Castelli M."/>
            <person name="Nardi T."/>
            <person name="Gammuto L."/>
            <person name="Bellinzona G."/>
            <person name="Sabaneyeva E."/>
            <person name="Potekhin A."/>
            <person name="Serra V."/>
            <person name="Petroni G."/>
            <person name="Sassera D."/>
        </authorList>
    </citation>
    <scope>NUCLEOTIDE SEQUENCE</scope>
    <source>
        <strain evidence="10">USBL-36I1</strain>
    </source>
</reference>
<proteinExistence type="inferred from homology"/>
<dbReference type="EMBL" id="JARGYU010000001">
    <property type="protein sequence ID" value="MDZ5760982.1"/>
    <property type="molecule type" value="Genomic_DNA"/>
</dbReference>
<comment type="similarity">
    <text evidence="8">Belongs to the radical SAM superfamily. 7-carboxy-7-deazaguanine synthase family.</text>
</comment>
<feature type="binding site" evidence="8">
    <location>
        <begin position="149"/>
        <end position="151"/>
    </location>
    <ligand>
        <name>S-adenosyl-L-methionine</name>
        <dbReference type="ChEBI" id="CHEBI:59789"/>
    </ligand>
</feature>
<dbReference type="HAMAP" id="MF_00917">
    <property type="entry name" value="QueE"/>
    <property type="match status" value="1"/>
</dbReference>
<comment type="cofactor">
    <cofactor evidence="8">
        <name>[4Fe-4S] cluster</name>
        <dbReference type="ChEBI" id="CHEBI:49883"/>
    </cofactor>
    <text evidence="8">Binds 1 [4Fe-4S] cluster. The cluster is coordinated with 3 cysteines and an exchangeable S-adenosyl-L-methionine.</text>
</comment>
<dbReference type="EC" id="4.3.99.3" evidence="8"/>
<feature type="binding site" evidence="8">
    <location>
        <position position="107"/>
    </location>
    <ligand>
        <name>S-adenosyl-L-methionine</name>
        <dbReference type="ChEBI" id="CHEBI:59789"/>
    </ligand>
</feature>
<comment type="pathway">
    <text evidence="8">Purine metabolism; 7-cyano-7-deazaguanine biosynthesis.</text>
</comment>
<dbReference type="InterPro" id="IPR024924">
    <property type="entry name" value="7-CO-7-deazaguanine_synth-like"/>
</dbReference>
<dbReference type="Gene3D" id="3.20.20.70">
    <property type="entry name" value="Aldolase class I"/>
    <property type="match status" value="1"/>
</dbReference>
<evidence type="ECO:0000256" key="8">
    <source>
        <dbReference type="HAMAP-Rule" id="MF_00917"/>
    </source>
</evidence>
<feature type="binding site" evidence="8">
    <location>
        <position position="46"/>
    </location>
    <ligand>
        <name>[4Fe-4S] cluster</name>
        <dbReference type="ChEBI" id="CHEBI:49883"/>
        <note>4Fe-4S-S-AdoMet</note>
    </ligand>
</feature>
<evidence type="ECO:0000256" key="4">
    <source>
        <dbReference type="ARBA" id="ARBA00022842"/>
    </source>
</evidence>
<dbReference type="SUPFAM" id="SSF102114">
    <property type="entry name" value="Radical SAM enzymes"/>
    <property type="match status" value="1"/>
</dbReference>
<evidence type="ECO:0000313" key="11">
    <source>
        <dbReference type="Proteomes" id="UP001289135"/>
    </source>
</evidence>
<keyword evidence="1 8" id="KW-0004">4Fe-4S</keyword>
<keyword evidence="2 8" id="KW-0949">S-adenosyl-L-methionine</keyword>
<evidence type="ECO:0000256" key="5">
    <source>
        <dbReference type="ARBA" id="ARBA00023004"/>
    </source>
</evidence>
<dbReference type="GO" id="GO:1904047">
    <property type="term" value="F:S-adenosyl-L-methionine binding"/>
    <property type="evidence" value="ECO:0007669"/>
    <property type="project" value="UniProtKB-UniRule"/>
</dbReference>
<comment type="function">
    <text evidence="8">Catalyzes the complex heterocyclic radical-mediated conversion of 6-carboxy-5,6,7,8-tetrahydropterin (CPH4) to 7-carboxy-7-deazaguanine (CDG), a step common to the biosynthetic pathways of all 7-deazapurine-containing compounds.</text>
</comment>
<comment type="cofactor">
    <cofactor evidence="8">
        <name>S-adenosyl-L-methionine</name>
        <dbReference type="ChEBI" id="CHEBI:59789"/>
    </cofactor>
    <text evidence="8">Binds 1 S-adenosyl-L-methionine per subunit.</text>
</comment>
<comment type="cofactor">
    <cofactor evidence="8">
        <name>Mg(2+)</name>
        <dbReference type="ChEBI" id="CHEBI:18420"/>
    </cofactor>
</comment>
<dbReference type="SFLD" id="SFLDS00029">
    <property type="entry name" value="Radical_SAM"/>
    <property type="match status" value="1"/>
</dbReference>
<dbReference type="PANTHER" id="PTHR42836:SF1">
    <property type="entry name" value="7-CARBOXY-7-DEAZAGUANINE SYNTHASE"/>
    <property type="match status" value="1"/>
</dbReference>
<feature type="binding site" evidence="8">
    <location>
        <begin position="222"/>
        <end position="225"/>
    </location>
    <ligand>
        <name>S-adenosyl-L-methionine</name>
        <dbReference type="ChEBI" id="CHEBI:59789"/>
    </ligand>
</feature>
<sequence length="261" mass="30328">MFGKNKKLKQEITNGQILKVKKIFGTLQAEGPYTGYSAVFIRLSGCNLSCDFCDTEFEDYELIEILEIYELIKKKFSDWYNKFDLSEKLDEKYNLNNLPKLIVITGGEPFRQNIGPLCELLLKYQHIVQIESNGTLYYDIPKNTEIVCSPKINSGCYWPINSKLVNNIIAFKFLICSKKNYIEIKEKANQLNQIYYYSDLKILKKGLEIYKKQVPNSKIYFQPIDENNSLKNKENINATIKAVTEFNGILSLQIHKLLEIE</sequence>
<dbReference type="InterPro" id="IPR007197">
    <property type="entry name" value="rSAM"/>
</dbReference>
<dbReference type="PROSITE" id="PS51918">
    <property type="entry name" value="RADICAL_SAM"/>
    <property type="match status" value="1"/>
</dbReference>
<dbReference type="GO" id="GO:0008616">
    <property type="term" value="P:tRNA queuosine(34) biosynthetic process"/>
    <property type="evidence" value="ECO:0007669"/>
    <property type="project" value="UniProtKB-UniRule"/>
</dbReference>
<evidence type="ECO:0000256" key="2">
    <source>
        <dbReference type="ARBA" id="ARBA00022691"/>
    </source>
</evidence>
<dbReference type="PIRSF" id="PIRSF000370">
    <property type="entry name" value="QueE"/>
    <property type="match status" value="1"/>
</dbReference>
<keyword evidence="8" id="KW-0671">Queuosine biosynthesis</keyword>
<evidence type="ECO:0000256" key="3">
    <source>
        <dbReference type="ARBA" id="ARBA00022723"/>
    </source>
</evidence>
<evidence type="ECO:0000256" key="6">
    <source>
        <dbReference type="ARBA" id="ARBA00023014"/>
    </source>
</evidence>
<feature type="binding site" evidence="8">
    <location>
        <position position="50"/>
    </location>
    <ligand>
        <name>[4Fe-4S] cluster</name>
        <dbReference type="ChEBI" id="CHEBI:49883"/>
        <note>4Fe-4S-S-AdoMet</note>
    </ligand>
</feature>
<keyword evidence="6 8" id="KW-0411">Iron-sulfur</keyword>
<dbReference type="Proteomes" id="UP001289135">
    <property type="component" value="Unassembled WGS sequence"/>
</dbReference>
<comment type="catalytic activity">
    <reaction evidence="8">
        <text>6-carboxy-5,6,7,8-tetrahydropterin + H(+) = 7-carboxy-7-carbaguanine + NH4(+)</text>
        <dbReference type="Rhea" id="RHEA:27974"/>
        <dbReference type="ChEBI" id="CHEBI:15378"/>
        <dbReference type="ChEBI" id="CHEBI:28938"/>
        <dbReference type="ChEBI" id="CHEBI:61032"/>
        <dbReference type="ChEBI" id="CHEBI:61036"/>
        <dbReference type="EC" id="4.3.99.3"/>
    </reaction>
</comment>
<comment type="subunit">
    <text evidence="8">Homodimer.</text>
</comment>
<evidence type="ECO:0000256" key="1">
    <source>
        <dbReference type="ARBA" id="ARBA00022485"/>
    </source>
</evidence>
<evidence type="ECO:0000256" key="7">
    <source>
        <dbReference type="ARBA" id="ARBA00023239"/>
    </source>
</evidence>
<keyword evidence="7 8" id="KW-0456">Lyase</keyword>
<name>A0AAE5AGN7_9RICK</name>
<evidence type="ECO:0000313" key="10">
    <source>
        <dbReference type="EMBL" id="MDZ5760982.1"/>
    </source>
</evidence>
<comment type="caution">
    <text evidence="10">The sequence shown here is derived from an EMBL/GenBank/DDBJ whole genome shotgun (WGS) entry which is preliminary data.</text>
</comment>
<feature type="binding site" evidence="8">
    <location>
        <position position="105"/>
    </location>
    <ligand>
        <name>substrate</name>
    </ligand>
</feature>
<keyword evidence="4 8" id="KW-0460">Magnesium</keyword>
<feature type="binding site" evidence="8">
    <location>
        <begin position="52"/>
        <end position="54"/>
    </location>
    <ligand>
        <name>S-adenosyl-L-methionine</name>
        <dbReference type="ChEBI" id="CHEBI:59789"/>
    </ligand>
</feature>
<dbReference type="InterPro" id="IPR013785">
    <property type="entry name" value="Aldolase_TIM"/>
</dbReference>
<dbReference type="GO" id="GO:0051539">
    <property type="term" value="F:4 iron, 4 sulfur cluster binding"/>
    <property type="evidence" value="ECO:0007669"/>
    <property type="project" value="UniProtKB-UniRule"/>
</dbReference>